<evidence type="ECO:0000256" key="4">
    <source>
        <dbReference type="ARBA" id="ARBA00022729"/>
    </source>
</evidence>
<keyword evidence="4" id="KW-0732">Signal</keyword>
<evidence type="ECO:0000313" key="10">
    <source>
        <dbReference type="WBParaSite" id="scf7180000423679.g11494"/>
    </source>
</evidence>
<evidence type="ECO:0000256" key="5">
    <source>
        <dbReference type="ARBA" id="ARBA00023157"/>
    </source>
</evidence>
<evidence type="ECO:0000256" key="2">
    <source>
        <dbReference type="ARBA" id="ARBA00005679"/>
    </source>
</evidence>
<reference evidence="10" key="1">
    <citation type="submission" date="2022-11" db="UniProtKB">
        <authorList>
            <consortium name="WormBaseParasite"/>
        </authorList>
    </citation>
    <scope>IDENTIFICATION</scope>
</reference>
<evidence type="ECO:0000259" key="8">
    <source>
        <dbReference type="PROSITE" id="PS51110"/>
    </source>
</evidence>
<comment type="similarity">
    <text evidence="2">Belongs to the GILT family.</text>
</comment>
<dbReference type="Proteomes" id="UP000887560">
    <property type="component" value="Unplaced"/>
</dbReference>
<dbReference type="GO" id="GO:0005576">
    <property type="term" value="C:extracellular region"/>
    <property type="evidence" value="ECO:0007669"/>
    <property type="project" value="UniProtKB-SubCell"/>
</dbReference>
<dbReference type="WBParaSite" id="scf7180000423679.g11494">
    <property type="protein sequence ID" value="scf7180000423679.g11494"/>
    <property type="gene ID" value="scf7180000423679.g11494"/>
</dbReference>
<dbReference type="PROSITE" id="PS51110">
    <property type="entry name" value="SAP_A"/>
    <property type="match status" value="1"/>
</dbReference>
<name>A0A915P3U6_9BILA</name>
<keyword evidence="3" id="KW-0964">Secreted</keyword>
<keyword evidence="6" id="KW-0325">Glycoprotein</keyword>
<dbReference type="InterPro" id="IPR016197">
    <property type="entry name" value="Chromo-like_dom_sf"/>
</dbReference>
<dbReference type="InterPro" id="IPR004911">
    <property type="entry name" value="Interferon-induced_GILT"/>
</dbReference>
<dbReference type="PANTHER" id="PTHR13234:SF11">
    <property type="entry name" value="PRION-LIKE-(Q_N-RICH)-DOMAIN-BEARING PROTEIN"/>
    <property type="match status" value="1"/>
</dbReference>
<sequence length="489" mass="56729">MNIILSNKFLINFWMPFELFFVFISKTVAYSDPYTIQRVYNAQQPQHLHERNYQHQCNLPPDFWCDNYEIAQRCNVVQQCENFKRSTSSRPLTITLMFEALCPYCQRYIANNLGSLLYKFGNQTILELVPWGNSLLLRNGKISCNHGPKECDANRLLSCVISEVSVSQSVQFTICFERSLSADSPVEQAMHTCSSFIRERYRQIKQCYVGERGQQLQRQAAQRTMTSKPNPIVEVPYLLVNDYTPSLDGNAINNEFLKKSKYWQLQTANSTGTKRKHGSGSSRSKKTKEMENLEEECIILGDRIRLYPGEEYNVGEIVEVKVNDEDIYLAKLEEINEEKFTAIIKGGNLNGRKVKGGTYYVRMAKKVGDIVGAKNKDRRTGQDEVLLAKVIQIKEHGKYEIQIIQKPLFGKNFDRFPKELFKAKVFDVGEDVEVEYKGVWVKAKIIEIPDRNRETYRVEYTEQSELYGEQADIYAINMRRIEEETHIQH</sequence>
<dbReference type="GO" id="GO:0016671">
    <property type="term" value="F:oxidoreductase activity, acting on a sulfur group of donors, disulfide as acceptor"/>
    <property type="evidence" value="ECO:0007669"/>
    <property type="project" value="InterPro"/>
</dbReference>
<evidence type="ECO:0000256" key="3">
    <source>
        <dbReference type="ARBA" id="ARBA00022525"/>
    </source>
</evidence>
<comment type="subcellular location">
    <subcellularLocation>
        <location evidence="1">Secreted</location>
    </subcellularLocation>
</comment>
<dbReference type="PANTHER" id="PTHR13234">
    <property type="entry name" value="GAMMA-INTERFERON INDUCIBLE LYSOSOMAL THIOL REDUCTASE GILT"/>
    <property type="match status" value="1"/>
</dbReference>
<dbReference type="Pfam" id="PF02199">
    <property type="entry name" value="SapA"/>
    <property type="match status" value="1"/>
</dbReference>
<feature type="compositionally biased region" description="Basic residues" evidence="7">
    <location>
        <begin position="273"/>
        <end position="286"/>
    </location>
</feature>
<proteinExistence type="inferred from homology"/>
<evidence type="ECO:0000256" key="1">
    <source>
        <dbReference type="ARBA" id="ARBA00004613"/>
    </source>
</evidence>
<protein>
    <submittedName>
        <fullName evidence="10">Saposin A-type domain-containing protein</fullName>
    </submittedName>
</protein>
<dbReference type="InterPro" id="IPR003119">
    <property type="entry name" value="SAP_A"/>
</dbReference>
<evidence type="ECO:0000256" key="7">
    <source>
        <dbReference type="SAM" id="MobiDB-lite"/>
    </source>
</evidence>
<dbReference type="AlphaFoldDB" id="A0A915P3U6"/>
<organism evidence="9 10">
    <name type="scientific">Meloidogyne floridensis</name>
    <dbReference type="NCBI Taxonomy" id="298350"/>
    <lineage>
        <taxon>Eukaryota</taxon>
        <taxon>Metazoa</taxon>
        <taxon>Ecdysozoa</taxon>
        <taxon>Nematoda</taxon>
        <taxon>Chromadorea</taxon>
        <taxon>Rhabditida</taxon>
        <taxon>Tylenchina</taxon>
        <taxon>Tylenchomorpha</taxon>
        <taxon>Tylenchoidea</taxon>
        <taxon>Meloidogynidae</taxon>
        <taxon>Meloidogyninae</taxon>
        <taxon>Meloidogyne</taxon>
    </lineage>
</organism>
<accession>A0A915P3U6</accession>
<evidence type="ECO:0000313" key="9">
    <source>
        <dbReference type="Proteomes" id="UP000887560"/>
    </source>
</evidence>
<feature type="region of interest" description="Disordered" evidence="7">
    <location>
        <begin position="268"/>
        <end position="289"/>
    </location>
</feature>
<dbReference type="Pfam" id="PF03227">
    <property type="entry name" value="GILT"/>
    <property type="match status" value="1"/>
</dbReference>
<evidence type="ECO:0000256" key="6">
    <source>
        <dbReference type="ARBA" id="ARBA00023180"/>
    </source>
</evidence>
<dbReference type="SUPFAM" id="SSF54160">
    <property type="entry name" value="Chromo domain-like"/>
    <property type="match status" value="1"/>
</dbReference>
<feature type="domain" description="Saposin A-type" evidence="8">
    <location>
        <begin position="50"/>
        <end position="90"/>
    </location>
</feature>
<keyword evidence="9" id="KW-1185">Reference proteome</keyword>
<keyword evidence="5" id="KW-1015">Disulfide bond</keyword>